<dbReference type="Gene3D" id="3.60.15.10">
    <property type="entry name" value="Ribonuclease Z/Hydroxyacylglutathione hydrolase-like"/>
    <property type="match status" value="1"/>
</dbReference>
<dbReference type="InterPro" id="IPR001279">
    <property type="entry name" value="Metallo-B-lactamas"/>
</dbReference>
<accession>A0AAP2DVD7</accession>
<organism evidence="2 3">
    <name type="scientific">Dawidia cretensis</name>
    <dbReference type="NCBI Taxonomy" id="2782350"/>
    <lineage>
        <taxon>Bacteria</taxon>
        <taxon>Pseudomonadati</taxon>
        <taxon>Bacteroidota</taxon>
        <taxon>Cytophagia</taxon>
        <taxon>Cytophagales</taxon>
        <taxon>Chryseotaleaceae</taxon>
        <taxon>Dawidia</taxon>
    </lineage>
</organism>
<dbReference type="SUPFAM" id="SSF56281">
    <property type="entry name" value="Metallo-hydrolase/oxidoreductase"/>
    <property type="match status" value="1"/>
</dbReference>
<evidence type="ECO:0000313" key="2">
    <source>
        <dbReference type="EMBL" id="MBT1707946.1"/>
    </source>
</evidence>
<reference evidence="2 3" key="1">
    <citation type="submission" date="2021-05" db="EMBL/GenBank/DDBJ databases">
        <title>A Polyphasic approach of four new species of the genus Ohtaekwangia: Ohtaekwangia histidinii sp. nov., Ohtaekwangia cretensis sp. nov., Ohtaekwangia indiensis sp. nov., Ohtaekwangia reichenbachii sp. nov. from diverse environment.</title>
        <authorList>
            <person name="Octaviana S."/>
        </authorList>
    </citation>
    <scope>NUCLEOTIDE SEQUENCE [LARGE SCALE GENOMIC DNA]</scope>
    <source>
        <strain evidence="2 3">PWU5</strain>
    </source>
</reference>
<dbReference type="RefSeq" id="WP_254083537.1">
    <property type="nucleotide sequence ID" value="NZ_JAHESE010000004.1"/>
</dbReference>
<feature type="domain" description="Metallo-beta-lactamase" evidence="1">
    <location>
        <begin position="34"/>
        <end position="243"/>
    </location>
</feature>
<dbReference type="PANTHER" id="PTHR42951">
    <property type="entry name" value="METALLO-BETA-LACTAMASE DOMAIN-CONTAINING"/>
    <property type="match status" value="1"/>
</dbReference>
<dbReference type="SMART" id="SM00849">
    <property type="entry name" value="Lactamase_B"/>
    <property type="match status" value="1"/>
</dbReference>
<name>A0AAP2DVD7_9BACT</name>
<dbReference type="PANTHER" id="PTHR42951:SF17">
    <property type="entry name" value="METALLO-BETA-LACTAMASE DOMAIN-CONTAINING PROTEIN"/>
    <property type="match status" value="1"/>
</dbReference>
<comment type="caution">
    <text evidence="2">The sequence shown here is derived from an EMBL/GenBank/DDBJ whole genome shotgun (WGS) entry which is preliminary data.</text>
</comment>
<evidence type="ECO:0000313" key="3">
    <source>
        <dbReference type="Proteomes" id="UP001319080"/>
    </source>
</evidence>
<dbReference type="Pfam" id="PF00753">
    <property type="entry name" value="Lactamase_B"/>
    <property type="match status" value="1"/>
</dbReference>
<gene>
    <name evidence="2" type="ORF">KK062_06925</name>
</gene>
<dbReference type="AlphaFoldDB" id="A0AAP2DVD7"/>
<keyword evidence="3" id="KW-1185">Reference proteome</keyword>
<dbReference type="Proteomes" id="UP001319080">
    <property type="component" value="Unassembled WGS sequence"/>
</dbReference>
<proteinExistence type="predicted"/>
<protein>
    <submittedName>
        <fullName evidence="2">MBL fold metallo-hydrolase</fullName>
    </submittedName>
</protein>
<dbReference type="EMBL" id="JAHESE010000004">
    <property type="protein sequence ID" value="MBT1707946.1"/>
    <property type="molecule type" value="Genomic_DNA"/>
</dbReference>
<dbReference type="InterPro" id="IPR050855">
    <property type="entry name" value="NDM-1-like"/>
</dbReference>
<evidence type="ECO:0000259" key="1">
    <source>
        <dbReference type="SMART" id="SM00849"/>
    </source>
</evidence>
<dbReference type="InterPro" id="IPR036866">
    <property type="entry name" value="RibonucZ/Hydroxyglut_hydro"/>
</dbReference>
<dbReference type="CDD" id="cd07721">
    <property type="entry name" value="yflN-like_MBL-fold"/>
    <property type="match status" value="1"/>
</dbReference>
<sequence>MHPGSDSKYIPMTSRASGVGRLVRDDVYYYTNQIVNIVLVGHPDNGHWVLVDAGMPKSAEEILKVCRERFGDTPPAAIVLTHGHFDHVGSLVALLNTWRVPVYAHPLEFPYLTGKTAYPEPDVTVEGGLLAKLSFLYPIEPVDIQEVLQPLPSEGSVPNMPGWEWIHTPGHSPGHVSLFRESDRTLLSGDAVVTVRQDSLYKVLFQKTEVNGPPRYLTTNWPAARDAVIRLAALHPELVVAGHGHYMEGVELREGLERLVEHFEALAIPSHGKYVHAATA</sequence>